<keyword evidence="3" id="KW-1185">Reference proteome</keyword>
<gene>
    <name evidence="2" type="ORF">HYPSUDRAFT_141638</name>
</gene>
<sequence>EAITALSGPNGNIDWLMCGFETSGGWQPPYVRIQDVITQSLSSALQSSSSPFKACAPYISIFEKYGNQYGIPAIMLASFAMQESSCNPDTVGGAGEQGLMQITRDKCGGAPGGNCREPDFNIATATKYFKGTLDSNGGDVLLSVGTYNGFRRGLTTSQAFAAARTSCCRCQNNGDYLHQYFNGWCQNIDAYTHNPRLGKYFNLDQCS</sequence>
<proteinExistence type="predicted"/>
<dbReference type="Proteomes" id="UP000054270">
    <property type="component" value="Unassembled WGS sequence"/>
</dbReference>
<organism evidence="2 3">
    <name type="scientific">Hypholoma sublateritium (strain FD-334 SS-4)</name>
    <dbReference type="NCBI Taxonomy" id="945553"/>
    <lineage>
        <taxon>Eukaryota</taxon>
        <taxon>Fungi</taxon>
        <taxon>Dikarya</taxon>
        <taxon>Basidiomycota</taxon>
        <taxon>Agaricomycotina</taxon>
        <taxon>Agaricomycetes</taxon>
        <taxon>Agaricomycetidae</taxon>
        <taxon>Agaricales</taxon>
        <taxon>Agaricineae</taxon>
        <taxon>Strophariaceae</taxon>
        <taxon>Hypholoma</taxon>
    </lineage>
</organism>
<evidence type="ECO:0000313" key="2">
    <source>
        <dbReference type="EMBL" id="KJA20743.1"/>
    </source>
</evidence>
<keyword evidence="2" id="KW-0378">Hydrolase</keyword>
<dbReference type="OMA" id="NGWFTAG"/>
<dbReference type="Pfam" id="PF01464">
    <property type="entry name" value="SLT"/>
    <property type="match status" value="1"/>
</dbReference>
<feature type="non-terminal residue" evidence="2">
    <location>
        <position position="1"/>
    </location>
</feature>
<dbReference type="EMBL" id="KN817564">
    <property type="protein sequence ID" value="KJA20743.1"/>
    <property type="molecule type" value="Genomic_DNA"/>
</dbReference>
<accession>A0A0D2MBF4</accession>
<feature type="domain" description="Transglycosylase SLT" evidence="1">
    <location>
        <begin position="61"/>
        <end position="149"/>
    </location>
</feature>
<protein>
    <submittedName>
        <fullName evidence="2">Glycoside hydrolase family 23 protein</fullName>
    </submittedName>
</protein>
<dbReference type="InterPro" id="IPR023346">
    <property type="entry name" value="Lysozyme-like_dom_sf"/>
</dbReference>
<dbReference type="Gene3D" id="1.10.530.10">
    <property type="match status" value="1"/>
</dbReference>
<dbReference type="AlphaFoldDB" id="A0A0D2MBF4"/>
<evidence type="ECO:0000259" key="1">
    <source>
        <dbReference type="Pfam" id="PF01464"/>
    </source>
</evidence>
<name>A0A0D2MBF4_HYPSF</name>
<dbReference type="OrthoDB" id="2537480at2759"/>
<reference evidence="3" key="1">
    <citation type="submission" date="2014-04" db="EMBL/GenBank/DDBJ databases">
        <title>Evolutionary Origins and Diversification of the Mycorrhizal Mutualists.</title>
        <authorList>
            <consortium name="DOE Joint Genome Institute"/>
            <consortium name="Mycorrhizal Genomics Consortium"/>
            <person name="Kohler A."/>
            <person name="Kuo A."/>
            <person name="Nagy L.G."/>
            <person name="Floudas D."/>
            <person name="Copeland A."/>
            <person name="Barry K.W."/>
            <person name="Cichocki N."/>
            <person name="Veneault-Fourrey C."/>
            <person name="LaButti K."/>
            <person name="Lindquist E.A."/>
            <person name="Lipzen A."/>
            <person name="Lundell T."/>
            <person name="Morin E."/>
            <person name="Murat C."/>
            <person name="Riley R."/>
            <person name="Ohm R."/>
            <person name="Sun H."/>
            <person name="Tunlid A."/>
            <person name="Henrissat B."/>
            <person name="Grigoriev I.V."/>
            <person name="Hibbett D.S."/>
            <person name="Martin F."/>
        </authorList>
    </citation>
    <scope>NUCLEOTIDE SEQUENCE [LARGE SCALE GENOMIC DNA]</scope>
    <source>
        <strain evidence="3">FD-334 SS-4</strain>
    </source>
</reference>
<dbReference type="SUPFAM" id="SSF53955">
    <property type="entry name" value="Lysozyme-like"/>
    <property type="match status" value="1"/>
</dbReference>
<evidence type="ECO:0000313" key="3">
    <source>
        <dbReference type="Proteomes" id="UP000054270"/>
    </source>
</evidence>
<dbReference type="InterPro" id="IPR008258">
    <property type="entry name" value="Transglycosylase_SLT_dom_1"/>
</dbReference>
<dbReference type="GO" id="GO:0016787">
    <property type="term" value="F:hydrolase activity"/>
    <property type="evidence" value="ECO:0007669"/>
    <property type="project" value="UniProtKB-KW"/>
</dbReference>